<dbReference type="GO" id="GO:0016757">
    <property type="term" value="F:glycosyltransferase activity"/>
    <property type="evidence" value="ECO:0007669"/>
    <property type="project" value="InterPro"/>
</dbReference>
<dbReference type="Gene3D" id="3.90.550.10">
    <property type="entry name" value="Spore Coat Polysaccharide Biosynthesis Protein SpsA, Chain A"/>
    <property type="match status" value="1"/>
</dbReference>
<evidence type="ECO:0000313" key="3">
    <source>
        <dbReference type="EMBL" id="CAE0138708.1"/>
    </source>
</evidence>
<dbReference type="EMBL" id="HBHY01010903">
    <property type="protein sequence ID" value="CAE0138708.1"/>
    <property type="molecule type" value="Transcribed_RNA"/>
</dbReference>
<dbReference type="InterPro" id="IPR002495">
    <property type="entry name" value="Glyco_trans_8"/>
</dbReference>
<sequence>MVGLACASLASLARLWHGSAARLNARGASPLFSSGPRRRFTPTARLAALLGVAVGALCVQQALKNALSLRKDALRALSQRGPMGADADRYFAPGLAPYLRYGARYSAAALMGSDERRARRMVAAMEAREQPGGGEGEVAWALTVGSADYEPRALRAALSAVATHSAVRTVLILANSDYVSEEDAGEGAESLGGTTTTTAAGPVKVDLAALAEGRATPGGRVARAVAQTMLTPALRRCLDVRLLEAGSLACPHEGLEGAATRRRYQGTWMRFHLWGLTRFRRLVYIDLDFLVLDRGFDALFSYEMPQGKALGAARFSSGECYAPASWPLSVWRGRWPCAADGALGSFQSLGFFNAGMLVITPDAATHARLLDHAAATHARSVDAAGRWYCVIDQILLYRWFDWAHDAVDYLSPAFNFWPKAGRVLPEPALGAHFIGDLSRKPWSSERSNNGAGGDDSDNAAQALTAAHAAWWRALANAGNETALCHGRSAERPEPESQARAD</sequence>
<accession>A0A7S3BP48</accession>
<gene>
    <name evidence="2" type="ORF">PSIN1315_LOCUS7028</name>
    <name evidence="3" type="ORF">PSIN1315_LOCUS7033</name>
</gene>
<evidence type="ECO:0000256" key="1">
    <source>
        <dbReference type="RuleBase" id="RU362027"/>
    </source>
</evidence>
<dbReference type="InterPro" id="IPR050587">
    <property type="entry name" value="GNT1/Glycosyltrans_8"/>
</dbReference>
<dbReference type="Pfam" id="PF01501">
    <property type="entry name" value="Glyco_transf_8"/>
    <property type="match status" value="1"/>
</dbReference>
<name>A0A7S3BP48_9VIRI</name>
<protein>
    <recommendedName>
        <fullName evidence="1">Hexosyltransferase</fullName>
        <ecNumber evidence="1">2.4.1.-</ecNumber>
    </recommendedName>
</protein>
<proteinExistence type="inferred from homology"/>
<dbReference type="PANTHER" id="PTHR11183">
    <property type="entry name" value="GLYCOGENIN SUBFAMILY MEMBER"/>
    <property type="match status" value="1"/>
</dbReference>
<dbReference type="EMBL" id="HBHY01010892">
    <property type="protein sequence ID" value="CAE0138696.1"/>
    <property type="molecule type" value="Transcribed_RNA"/>
</dbReference>
<dbReference type="EC" id="2.4.1.-" evidence="1"/>
<evidence type="ECO:0000313" key="2">
    <source>
        <dbReference type="EMBL" id="CAE0138696.1"/>
    </source>
</evidence>
<organism evidence="3">
    <name type="scientific">Prasinoderma singulare</name>
    <dbReference type="NCBI Taxonomy" id="676789"/>
    <lineage>
        <taxon>Eukaryota</taxon>
        <taxon>Viridiplantae</taxon>
        <taxon>Prasinodermophyta</taxon>
        <taxon>Prasinodermophyceae</taxon>
        <taxon>Prasinodermales</taxon>
        <taxon>Prasinodermaceae</taxon>
        <taxon>Prasinoderma</taxon>
    </lineage>
</organism>
<dbReference type="SUPFAM" id="SSF53448">
    <property type="entry name" value="Nucleotide-diphospho-sugar transferases"/>
    <property type="match status" value="1"/>
</dbReference>
<comment type="similarity">
    <text evidence="1">Belongs to the glycosyltransferase 8 family.</text>
</comment>
<dbReference type="InterPro" id="IPR029044">
    <property type="entry name" value="Nucleotide-diphossugar_trans"/>
</dbReference>
<reference evidence="3" key="1">
    <citation type="submission" date="2021-01" db="EMBL/GenBank/DDBJ databases">
        <authorList>
            <person name="Corre E."/>
            <person name="Pelletier E."/>
            <person name="Niang G."/>
            <person name="Scheremetjew M."/>
            <person name="Finn R."/>
            <person name="Kale V."/>
            <person name="Holt S."/>
            <person name="Cochrane G."/>
            <person name="Meng A."/>
            <person name="Brown T."/>
            <person name="Cohen L."/>
        </authorList>
    </citation>
    <scope>NUCLEOTIDE SEQUENCE</scope>
    <source>
        <strain evidence="3">RCC927</strain>
    </source>
</reference>
<dbReference type="AlphaFoldDB" id="A0A7S3BP48"/>